<organism evidence="2 3">
    <name type="scientific">Candidatus Ordinivivax streblomastigis</name>
    <dbReference type="NCBI Taxonomy" id="2540710"/>
    <lineage>
        <taxon>Bacteria</taxon>
        <taxon>Pseudomonadati</taxon>
        <taxon>Bacteroidota</taxon>
        <taxon>Bacteroidia</taxon>
        <taxon>Bacteroidales</taxon>
        <taxon>Candidatus Ordinivivax</taxon>
    </lineage>
</organism>
<keyword evidence="2" id="KW-0378">Hydrolase</keyword>
<dbReference type="EC" id="3.-.-.-" evidence="2"/>
<dbReference type="InterPro" id="IPR052533">
    <property type="entry name" value="WalJ/YycJ-like"/>
</dbReference>
<dbReference type="PANTHER" id="PTHR47619:SF1">
    <property type="entry name" value="EXODEOXYRIBONUCLEASE WALJ"/>
    <property type="match status" value="1"/>
</dbReference>
<feature type="domain" description="Metallo-beta-lactamase" evidence="1">
    <location>
        <begin position="11"/>
        <end position="179"/>
    </location>
</feature>
<dbReference type="Proteomes" id="UP000324575">
    <property type="component" value="Unassembled WGS sequence"/>
</dbReference>
<dbReference type="Gene3D" id="3.60.15.10">
    <property type="entry name" value="Ribonuclease Z/Hydroxyacylglutathione hydrolase-like"/>
    <property type="match status" value="1"/>
</dbReference>
<name>A0A5M8P440_9BACT</name>
<evidence type="ECO:0000259" key="1">
    <source>
        <dbReference type="SMART" id="SM00849"/>
    </source>
</evidence>
<dbReference type="GO" id="GO:0016787">
    <property type="term" value="F:hydrolase activity"/>
    <property type="evidence" value="ECO:0007669"/>
    <property type="project" value="UniProtKB-KW"/>
</dbReference>
<dbReference type="PANTHER" id="PTHR47619">
    <property type="entry name" value="METALLO-HYDROLASE YYCJ-RELATED"/>
    <property type="match status" value="1"/>
</dbReference>
<dbReference type="EMBL" id="SNRX01000003">
    <property type="protein sequence ID" value="KAA6303171.1"/>
    <property type="molecule type" value="Genomic_DNA"/>
</dbReference>
<sequence>MKLKVLGSSSRGNCYILENDSEALILEAGVKFAEVQKALDFNIKKIVGCLITHEHTDHAGRILEFPRFVPLFASEGTMIKCVSSPNLRAIKANKPFMVGQFKIIPFAAQHDAAEPLGFFINHPETGNVLFATDTYYLPCTFAGLNNILIEANYRLDILERNIAAGKIPMAMRTRILQSHFSYEHCLEALQANDLRAVNNIVLIHLSDGNSHAQDFKEGIHKATGKRVHIAEPGLELLLNKTPF</sequence>
<dbReference type="InterPro" id="IPR001279">
    <property type="entry name" value="Metallo-B-lactamas"/>
</dbReference>
<dbReference type="SMART" id="SM00849">
    <property type="entry name" value="Lactamase_B"/>
    <property type="match status" value="1"/>
</dbReference>
<accession>A0A5M8P440</accession>
<comment type="caution">
    <text evidence="2">The sequence shown here is derived from an EMBL/GenBank/DDBJ whole genome shotgun (WGS) entry which is preliminary data.</text>
</comment>
<gene>
    <name evidence="2" type="ORF">EZS26_000774</name>
</gene>
<protein>
    <submittedName>
        <fullName evidence="2">Putative metallo-hydrolase YycJ</fullName>
        <ecNumber evidence="2">3.-.-.-</ecNumber>
    </submittedName>
</protein>
<dbReference type="InterPro" id="IPR036866">
    <property type="entry name" value="RibonucZ/Hydroxyglut_hydro"/>
</dbReference>
<dbReference type="AlphaFoldDB" id="A0A5M8P440"/>
<dbReference type="Pfam" id="PF12706">
    <property type="entry name" value="Lactamase_B_2"/>
    <property type="match status" value="1"/>
</dbReference>
<proteinExistence type="predicted"/>
<reference evidence="2 3" key="1">
    <citation type="submission" date="2019-03" db="EMBL/GenBank/DDBJ databases">
        <title>Single cell metagenomics reveals metabolic interactions within the superorganism composed of flagellate Streblomastix strix and complex community of Bacteroidetes bacteria on its surface.</title>
        <authorList>
            <person name="Treitli S.C."/>
            <person name="Kolisko M."/>
            <person name="Husnik F."/>
            <person name="Keeling P."/>
            <person name="Hampl V."/>
        </authorList>
    </citation>
    <scope>NUCLEOTIDE SEQUENCE [LARGE SCALE GENOMIC DNA]</scope>
    <source>
        <strain evidence="2">St1</strain>
    </source>
</reference>
<evidence type="ECO:0000313" key="2">
    <source>
        <dbReference type="EMBL" id="KAA6303171.1"/>
    </source>
</evidence>
<dbReference type="SUPFAM" id="SSF56281">
    <property type="entry name" value="Metallo-hydrolase/oxidoreductase"/>
    <property type="match status" value="1"/>
</dbReference>
<evidence type="ECO:0000313" key="3">
    <source>
        <dbReference type="Proteomes" id="UP000324575"/>
    </source>
</evidence>